<dbReference type="PANTHER" id="PTHR33428">
    <property type="entry name" value="CHLOROPHYLLASE-2, CHLOROPLASTIC"/>
    <property type="match status" value="1"/>
</dbReference>
<dbReference type="Gene3D" id="3.40.50.1820">
    <property type="entry name" value="alpha/beta hydrolase"/>
    <property type="match status" value="1"/>
</dbReference>
<dbReference type="SUPFAM" id="SSF53474">
    <property type="entry name" value="alpha/beta-Hydrolases"/>
    <property type="match status" value="1"/>
</dbReference>
<evidence type="ECO:0000256" key="1">
    <source>
        <dbReference type="SAM" id="Phobius"/>
    </source>
</evidence>
<feature type="transmembrane region" description="Helical" evidence="1">
    <location>
        <begin position="92"/>
        <end position="109"/>
    </location>
</feature>
<accession>A0A5D0CQH8</accession>
<dbReference type="RefSeq" id="WP_148457246.1">
    <property type="nucleotide sequence ID" value="NZ_VSDO01000005.1"/>
</dbReference>
<dbReference type="Proteomes" id="UP000325218">
    <property type="component" value="Unassembled WGS sequence"/>
</dbReference>
<keyword evidence="3" id="KW-1185">Reference proteome</keyword>
<dbReference type="AlphaFoldDB" id="A0A5D0CQH8"/>
<evidence type="ECO:0000313" key="2">
    <source>
        <dbReference type="EMBL" id="TYA11017.1"/>
    </source>
</evidence>
<feature type="transmembrane region" description="Helical" evidence="1">
    <location>
        <begin position="115"/>
        <end position="133"/>
    </location>
</feature>
<feature type="transmembrane region" description="Helical" evidence="1">
    <location>
        <begin position="145"/>
        <end position="170"/>
    </location>
</feature>
<organism evidence="2 3">
    <name type="scientific">Paenibacillus faecis</name>
    <dbReference type="NCBI Taxonomy" id="862114"/>
    <lineage>
        <taxon>Bacteria</taxon>
        <taxon>Bacillati</taxon>
        <taxon>Bacillota</taxon>
        <taxon>Bacilli</taxon>
        <taxon>Bacillales</taxon>
        <taxon>Paenibacillaceae</taxon>
        <taxon>Paenibacillus</taxon>
    </lineage>
</organism>
<dbReference type="OrthoDB" id="9808543at2"/>
<keyword evidence="1" id="KW-1133">Transmembrane helix</keyword>
<feature type="transmembrane region" description="Helical" evidence="1">
    <location>
        <begin position="28"/>
        <end position="45"/>
    </location>
</feature>
<proteinExistence type="predicted"/>
<dbReference type="EMBL" id="VSDO01000005">
    <property type="protein sequence ID" value="TYA11017.1"/>
    <property type="molecule type" value="Genomic_DNA"/>
</dbReference>
<name>A0A5D0CQH8_9BACL</name>
<feature type="transmembrane region" description="Helical" evidence="1">
    <location>
        <begin position="65"/>
        <end position="85"/>
    </location>
</feature>
<protein>
    <submittedName>
        <fullName evidence="2">MFS transporter</fullName>
    </submittedName>
</protein>
<dbReference type="InterPro" id="IPR029058">
    <property type="entry name" value="AB_hydrolase_fold"/>
</dbReference>
<keyword evidence="1" id="KW-0472">Membrane</keyword>
<evidence type="ECO:0000313" key="3">
    <source>
        <dbReference type="Proteomes" id="UP000325218"/>
    </source>
</evidence>
<dbReference type="PANTHER" id="PTHR33428:SF14">
    <property type="entry name" value="CARBOXYLESTERASE TYPE B DOMAIN-CONTAINING PROTEIN"/>
    <property type="match status" value="1"/>
</dbReference>
<gene>
    <name evidence="2" type="ORF">FRY98_24970</name>
</gene>
<comment type="caution">
    <text evidence="2">The sequence shown here is derived from an EMBL/GenBank/DDBJ whole genome shotgun (WGS) entry which is preliminary data.</text>
</comment>
<sequence>MEQKLRDTEVEVRRRAVKKLKAAPLSPGWKGASLLLGAVAVIAYFTQGYLLLGSRGPGDFLLGTLLFLIAVVLATGVLAAVFHLAKRMPSRYFWLASVSFVLIFLTFIGPVPLMVLVALTITIASSAVGALVFRWRAGAYREAGLAVKTGVAGLGAALLIFVGIGGYWLLDDGRESGDAAKPYRLSVVKPADRYPVTMENPAEQGAYPVLTLTYGSKNSYREEFNRPDSLVTEQVDGSAFVDKWSSTRTKTFGFGPERMPLNGTIWYPRGEGPFPLVIAVHGNHTATEYSDPGYAYLGELLASRGYIFVSVDENFLNTSLFDDWFAFSTPEKENPARALLLLEHLKVWDKWTKTKGNPFYGKADMSRIALIGHSRGGEAVALAAALNKLPAYPEDGNMKFNYRFGIRSVISIAGTDGQYKPAGHPTRLHDTNYLALQGAHDMDVSSFDGASQYSRTGFTGSGDYFKASVYIYGANHGQFNTVWGRKDAPGLGNKLYNTAQLMPQEEQLQAGKTLISAFLEATLNGKSEYRAVFQDLGYALNWLPDTMYIANYLDADTTIIAGFGEDFDLGSTTFPGGQAIGAYLKTWREEKVKMKFAPDLYNSALRLEWDSAEVSGVPTYTIVLPEHGPAADGDSAFVFSMADADDGKKDSDSAGLTDLSVQIEDGYGNVASVPLSSGGTLLPMFESNIVKRPFAKAVPTKEPVFQNFSIGMADLRAANPNFQPERLNKISFVFDQSSRGTVLIRDIGIRNP</sequence>
<keyword evidence="1" id="KW-0812">Transmembrane</keyword>
<reference evidence="2 3" key="1">
    <citation type="submission" date="2019-08" db="EMBL/GenBank/DDBJ databases">
        <title>Genome sequencing of Paenibacillus faecis DSM 23593(T).</title>
        <authorList>
            <person name="Kook J.-K."/>
            <person name="Park S.-N."/>
            <person name="Lim Y.K."/>
        </authorList>
    </citation>
    <scope>NUCLEOTIDE SEQUENCE [LARGE SCALE GENOMIC DNA]</scope>
    <source>
        <strain evidence="2 3">DSM 23593</strain>
    </source>
</reference>